<sequence length="82" mass="8951">MMMKGKNKPQKVNGIMDHLRSFAESTQANKQSSLSVEEVDDHDECEVDEGDEALPTCPGDEDFVLGEIGDSSDQLSESESDS</sequence>
<feature type="compositionally biased region" description="Polar residues" evidence="1">
    <location>
        <begin position="23"/>
        <end position="35"/>
    </location>
</feature>
<accession>A0ABN8LB05</accession>
<reference evidence="2 3" key="1">
    <citation type="submission" date="2022-05" db="EMBL/GenBank/DDBJ databases">
        <authorList>
            <consortium name="Genoscope - CEA"/>
            <person name="William W."/>
        </authorList>
    </citation>
    <scope>NUCLEOTIDE SEQUENCE [LARGE SCALE GENOMIC DNA]</scope>
</reference>
<gene>
    <name evidence="2" type="ORF">PEVE_00041742</name>
</gene>
<evidence type="ECO:0000313" key="2">
    <source>
        <dbReference type="EMBL" id="CAH3014271.1"/>
    </source>
</evidence>
<dbReference type="EMBL" id="CALNXI010000008">
    <property type="protein sequence ID" value="CAH3014271.1"/>
    <property type="molecule type" value="Genomic_DNA"/>
</dbReference>
<proteinExistence type="predicted"/>
<name>A0ABN8LB05_9CNID</name>
<organism evidence="2 3">
    <name type="scientific">Porites evermanni</name>
    <dbReference type="NCBI Taxonomy" id="104178"/>
    <lineage>
        <taxon>Eukaryota</taxon>
        <taxon>Metazoa</taxon>
        <taxon>Cnidaria</taxon>
        <taxon>Anthozoa</taxon>
        <taxon>Hexacorallia</taxon>
        <taxon>Scleractinia</taxon>
        <taxon>Fungiina</taxon>
        <taxon>Poritidae</taxon>
        <taxon>Porites</taxon>
    </lineage>
</organism>
<comment type="caution">
    <text evidence="2">The sequence shown here is derived from an EMBL/GenBank/DDBJ whole genome shotgun (WGS) entry which is preliminary data.</text>
</comment>
<feature type="compositionally biased region" description="Acidic residues" evidence="1">
    <location>
        <begin position="37"/>
        <end position="52"/>
    </location>
</feature>
<feature type="region of interest" description="Disordered" evidence="1">
    <location>
        <begin position="1"/>
        <end position="82"/>
    </location>
</feature>
<keyword evidence="3" id="KW-1185">Reference proteome</keyword>
<dbReference type="Proteomes" id="UP001159427">
    <property type="component" value="Unassembled WGS sequence"/>
</dbReference>
<evidence type="ECO:0000256" key="1">
    <source>
        <dbReference type="SAM" id="MobiDB-lite"/>
    </source>
</evidence>
<evidence type="ECO:0000313" key="3">
    <source>
        <dbReference type="Proteomes" id="UP001159427"/>
    </source>
</evidence>
<protein>
    <submittedName>
        <fullName evidence="2">Uncharacterized protein</fullName>
    </submittedName>
</protein>